<feature type="region of interest" description="Disordered" evidence="2">
    <location>
        <begin position="307"/>
        <end position="360"/>
    </location>
</feature>
<feature type="compositionally biased region" description="Basic residues" evidence="2">
    <location>
        <begin position="348"/>
        <end position="357"/>
    </location>
</feature>
<evidence type="ECO:0000256" key="2">
    <source>
        <dbReference type="SAM" id="MobiDB-lite"/>
    </source>
</evidence>
<dbReference type="Proteomes" id="UP000694044">
    <property type="component" value="Unassembled WGS sequence"/>
</dbReference>
<evidence type="ECO:0000256" key="1">
    <source>
        <dbReference type="SAM" id="Coils"/>
    </source>
</evidence>
<dbReference type="Pfam" id="PF00498">
    <property type="entry name" value="FHA"/>
    <property type="match status" value="1"/>
</dbReference>
<organism evidence="4 5">
    <name type="scientific">Phytophthora pseudosyringae</name>
    <dbReference type="NCBI Taxonomy" id="221518"/>
    <lineage>
        <taxon>Eukaryota</taxon>
        <taxon>Sar</taxon>
        <taxon>Stramenopiles</taxon>
        <taxon>Oomycota</taxon>
        <taxon>Peronosporomycetes</taxon>
        <taxon>Peronosporales</taxon>
        <taxon>Peronosporaceae</taxon>
        <taxon>Phytophthora</taxon>
    </lineage>
</organism>
<evidence type="ECO:0000313" key="5">
    <source>
        <dbReference type="Proteomes" id="UP000694044"/>
    </source>
</evidence>
<feature type="region of interest" description="Disordered" evidence="2">
    <location>
        <begin position="166"/>
        <end position="216"/>
    </location>
</feature>
<feature type="coiled-coil region" evidence="1">
    <location>
        <begin position="379"/>
        <end position="427"/>
    </location>
</feature>
<feature type="domain" description="FHA" evidence="3">
    <location>
        <begin position="43"/>
        <end position="95"/>
    </location>
</feature>
<dbReference type="InterPro" id="IPR000253">
    <property type="entry name" value="FHA_dom"/>
</dbReference>
<reference evidence="4" key="1">
    <citation type="submission" date="2021-02" db="EMBL/GenBank/DDBJ databases">
        <authorList>
            <person name="Palmer J.M."/>
        </authorList>
    </citation>
    <scope>NUCLEOTIDE SEQUENCE</scope>
    <source>
        <strain evidence="4">SCRP734</strain>
    </source>
</reference>
<proteinExistence type="predicted"/>
<keyword evidence="5" id="KW-1185">Reference proteome</keyword>
<feature type="compositionally biased region" description="Low complexity" evidence="2">
    <location>
        <begin position="176"/>
        <end position="190"/>
    </location>
</feature>
<evidence type="ECO:0000259" key="3">
    <source>
        <dbReference type="PROSITE" id="PS50006"/>
    </source>
</evidence>
<dbReference type="AlphaFoldDB" id="A0A8T1WJ64"/>
<keyword evidence="1" id="KW-0175">Coiled coil</keyword>
<feature type="region of interest" description="Disordered" evidence="2">
    <location>
        <begin position="699"/>
        <end position="731"/>
    </location>
</feature>
<sequence>MAASPPCCFRLEATWGPHSGVVLRHCRANAAAASSSSSAARALAIGRKKRCWLRLPEDLEVSSVHAEFRFVESGARVVIRDVRSTNGTKLNGTPLMPHQDYPLGSGDLIAVGRTGLRFVQVVHKQSCGEEAEQSTAATASAVLTPSVSPSVTRPAVAPEVIVLDDSAESAEEKEAPASSASASAPVQVSEDISSAAGSSETPADQPDTEPANDEAVLVKPAISVIVSAGKDKKGKVEGDGVELGLAQKAEPSKEGKRRTGVVNAYTPEEATCTACKVVIGQLDLLEQQGHLNECRGGRVGVTFKTAASGVEPKTRKRGNAGGMATRAKKPRKPKTGEDGDGGAAAVPKAKKPRKRKRAGAEENIELALALTSKTKMSKEEQTNMQFAVAKKKLEQLDEQIAKLAKRRVNLVKTLARLERTKEKLRKSQVLPPAKVLQLFDLKAALNAIFPSSRLARPSERRAVNKEHGSAVAKQYVPSRWSDTEVIIDCDEEKQTELAAVAAISMWARSSQQLFGLQRDTLLYRNSVLQAFLGDYEVPDSSIMDLVNMGDGDDEDGGVDIEYEREEESEEKSERKPLPRDHESDPDHAQVPDVVKRVFPNWQRDLAFLHEQTAEELEMALEAMNEAQAQAGAAATSEGGLDQAEGSHTEVGEEHSVASSELATSKSVLSAREEQRLACEYMAQAMMLLIAEKRHCNNDVEPAHRPQQQSPIVLDPVDSSDKVVGQQEQASDIVATSDNEAEKKAYSSVPEELPKVTLGFEQNALDAVHVSDAHQGEIVAEEASKPPYVLEDSQQHQYAGE</sequence>
<feature type="compositionally biased region" description="Basic and acidic residues" evidence="2">
    <location>
        <begin position="644"/>
        <end position="655"/>
    </location>
</feature>
<dbReference type="CDD" id="cd00060">
    <property type="entry name" value="FHA"/>
    <property type="match status" value="1"/>
</dbReference>
<feature type="compositionally biased region" description="Basic and acidic residues" evidence="2">
    <location>
        <begin position="571"/>
        <end position="592"/>
    </location>
</feature>
<dbReference type="SMART" id="SM00240">
    <property type="entry name" value="FHA"/>
    <property type="match status" value="1"/>
</dbReference>
<dbReference type="PROSITE" id="PS50006">
    <property type="entry name" value="FHA_DOMAIN"/>
    <property type="match status" value="1"/>
</dbReference>
<gene>
    <name evidence="4" type="ORF">PHYPSEUDO_002689</name>
</gene>
<dbReference type="EMBL" id="JAGDFM010000015">
    <property type="protein sequence ID" value="KAG7391983.1"/>
    <property type="molecule type" value="Genomic_DNA"/>
</dbReference>
<accession>A0A8T1WJ64</accession>
<evidence type="ECO:0000313" key="4">
    <source>
        <dbReference type="EMBL" id="KAG7391983.1"/>
    </source>
</evidence>
<dbReference type="OrthoDB" id="687730at2759"/>
<feature type="region of interest" description="Disordered" evidence="2">
    <location>
        <begin position="627"/>
        <end position="661"/>
    </location>
</feature>
<name>A0A8T1WJ64_9STRA</name>
<feature type="region of interest" description="Disordered" evidence="2">
    <location>
        <begin position="563"/>
        <end position="592"/>
    </location>
</feature>
<comment type="caution">
    <text evidence="4">The sequence shown here is derived from an EMBL/GenBank/DDBJ whole genome shotgun (WGS) entry which is preliminary data.</text>
</comment>
<feature type="compositionally biased region" description="Polar residues" evidence="2">
    <location>
        <begin position="191"/>
        <end position="202"/>
    </location>
</feature>
<protein>
    <recommendedName>
        <fullName evidence="3">FHA domain-containing protein</fullName>
    </recommendedName>
</protein>
<feature type="region of interest" description="Disordered" evidence="2">
    <location>
        <begin position="775"/>
        <end position="800"/>
    </location>
</feature>